<keyword evidence="4" id="KW-0600">Photoreceptor protein</keyword>
<evidence type="ECO:0000256" key="5">
    <source>
        <dbReference type="ARBA" id="ARBA00022553"/>
    </source>
</evidence>
<dbReference type="InterPro" id="IPR035965">
    <property type="entry name" value="PAS-like_dom_sf"/>
</dbReference>
<keyword evidence="6" id="KW-0716">Sensory transduction</keyword>
<evidence type="ECO:0000256" key="3">
    <source>
        <dbReference type="ARBA" id="ARBA00012438"/>
    </source>
</evidence>
<dbReference type="PANTHER" id="PTHR43065:SF10">
    <property type="entry name" value="PEROXIDE STRESS-ACTIVATED HISTIDINE KINASE MAK3"/>
    <property type="match status" value="1"/>
</dbReference>
<dbReference type="Pfam" id="PF00512">
    <property type="entry name" value="HisKA"/>
    <property type="match status" value="1"/>
</dbReference>
<evidence type="ECO:0000256" key="14">
    <source>
        <dbReference type="SAM" id="MobiDB-lite"/>
    </source>
</evidence>
<dbReference type="InterPro" id="IPR003594">
    <property type="entry name" value="HATPase_dom"/>
</dbReference>
<name>A0ABX2FX09_9BURK</name>
<dbReference type="SMART" id="SM00388">
    <property type="entry name" value="HisKA"/>
    <property type="match status" value="1"/>
</dbReference>
<evidence type="ECO:0000256" key="13">
    <source>
        <dbReference type="ARBA" id="ARBA00023170"/>
    </source>
</evidence>
<dbReference type="SUPFAM" id="SSF55781">
    <property type="entry name" value="GAF domain-like"/>
    <property type="match status" value="2"/>
</dbReference>
<dbReference type="InterPro" id="IPR036097">
    <property type="entry name" value="HisK_dim/P_sf"/>
</dbReference>
<evidence type="ECO:0000256" key="7">
    <source>
        <dbReference type="ARBA" id="ARBA00022679"/>
    </source>
</evidence>
<dbReference type="GO" id="GO:0016301">
    <property type="term" value="F:kinase activity"/>
    <property type="evidence" value="ECO:0007669"/>
    <property type="project" value="UniProtKB-KW"/>
</dbReference>
<evidence type="ECO:0000256" key="8">
    <source>
        <dbReference type="ARBA" id="ARBA00022741"/>
    </source>
</evidence>
<dbReference type="Gene3D" id="3.30.565.10">
    <property type="entry name" value="Histidine kinase-like ATPase, C-terminal domain"/>
    <property type="match status" value="1"/>
</dbReference>
<dbReference type="Gene3D" id="3.30.450.270">
    <property type="match status" value="1"/>
</dbReference>
<dbReference type="PROSITE" id="PS50046">
    <property type="entry name" value="PHYTOCHROME_2"/>
    <property type="match status" value="1"/>
</dbReference>
<evidence type="ECO:0000259" key="15">
    <source>
        <dbReference type="PROSITE" id="PS50046"/>
    </source>
</evidence>
<organism evidence="17 18">
    <name type="scientific">Sphaerotilus uruguayifluvii</name>
    <dbReference type="NCBI Taxonomy" id="2735897"/>
    <lineage>
        <taxon>Bacteria</taxon>
        <taxon>Pseudomonadati</taxon>
        <taxon>Pseudomonadota</taxon>
        <taxon>Betaproteobacteria</taxon>
        <taxon>Burkholderiales</taxon>
        <taxon>Sphaerotilaceae</taxon>
        <taxon>Sphaerotilus</taxon>
    </lineage>
</organism>
<evidence type="ECO:0000256" key="11">
    <source>
        <dbReference type="ARBA" id="ARBA00022991"/>
    </source>
</evidence>
<dbReference type="InterPro" id="IPR013515">
    <property type="entry name" value="Phytochrome_cen-reg"/>
</dbReference>
<dbReference type="SUPFAM" id="SSF55874">
    <property type="entry name" value="ATPase domain of HSP90 chaperone/DNA topoisomerase II/histidine kinase"/>
    <property type="match status" value="1"/>
</dbReference>
<evidence type="ECO:0000256" key="9">
    <source>
        <dbReference type="ARBA" id="ARBA00022777"/>
    </source>
</evidence>
<evidence type="ECO:0000256" key="1">
    <source>
        <dbReference type="ARBA" id="ARBA00000085"/>
    </source>
</evidence>
<evidence type="ECO:0000256" key="2">
    <source>
        <dbReference type="ARBA" id="ARBA00006402"/>
    </source>
</evidence>
<keyword evidence="18" id="KW-1185">Reference proteome</keyword>
<keyword evidence="10" id="KW-0067">ATP-binding</keyword>
<gene>
    <name evidence="17" type="ORF">HNQ01_000251</name>
</gene>
<dbReference type="EMBL" id="JABSNM010000001">
    <property type="protein sequence ID" value="NRT54544.1"/>
    <property type="molecule type" value="Genomic_DNA"/>
</dbReference>
<dbReference type="RefSeq" id="WP_173803492.1">
    <property type="nucleotide sequence ID" value="NZ_JABSNM010000001.1"/>
</dbReference>
<dbReference type="InterPro" id="IPR005467">
    <property type="entry name" value="His_kinase_dom"/>
</dbReference>
<dbReference type="Pfam" id="PF01590">
    <property type="entry name" value="GAF"/>
    <property type="match status" value="1"/>
</dbReference>
<dbReference type="InterPro" id="IPR003661">
    <property type="entry name" value="HisK_dim/P_dom"/>
</dbReference>
<dbReference type="InterPro" id="IPR036890">
    <property type="entry name" value="HATPase_C_sf"/>
</dbReference>
<comment type="caution">
    <text evidence="17">The sequence shown here is derived from an EMBL/GenBank/DDBJ whole genome shotgun (WGS) entry which is preliminary data.</text>
</comment>
<dbReference type="Pfam" id="PF02518">
    <property type="entry name" value="HATPase_c"/>
    <property type="match status" value="1"/>
</dbReference>
<protein>
    <recommendedName>
        <fullName evidence="3">histidine kinase</fullName>
        <ecNumber evidence="3">2.7.13.3</ecNumber>
    </recommendedName>
</protein>
<reference evidence="17 18" key="1">
    <citation type="submission" date="2020-05" db="EMBL/GenBank/DDBJ databases">
        <title>Genomic Encyclopedia of Type Strains, Phase IV (KMG-V): Genome sequencing to study the core and pangenomes of soil and plant-associated prokaryotes.</title>
        <authorList>
            <person name="Whitman W."/>
        </authorList>
    </citation>
    <scope>NUCLEOTIDE SEQUENCE [LARGE SCALE GENOMIC DNA]</scope>
    <source>
        <strain evidence="17 18">C29</strain>
    </source>
</reference>
<dbReference type="InterPro" id="IPR016132">
    <property type="entry name" value="Phyto_chromo_attachment"/>
</dbReference>
<comment type="similarity">
    <text evidence="2">In the N-terminal section; belongs to the phytochrome family.</text>
</comment>
<keyword evidence="11" id="KW-0157">Chromophore</keyword>
<sequence length="753" mass="81454">MPDDATEHPPGSPDLSNCDREPIHIPGAIQPHGALLAFDADLRLCGWSASASDWLAIRPAPDRPAAALGLGEEVLALLDECLASAAQGESPPLSGEVQANGHLFDVVVHMHRQRVLLEYEIRHVGSPEIASFALQANRAISRLRRTRQAEELLQIAVHEIRKLTGFDRVMAYRFRHDDSGDIVSEDVADDMDPYLGRRYPASDIPAQARRLYTINTLRLIADVAYRPSPLLCRPDVVPLDLSHSILRSVSPIHVEYLSNMGVQASMSVSIVVRGRLWGLIACHHRQPLLVPHSVRMACDVMAQVIATSVEAAETRRAEGRSRQCAQLNSAIVQDYVSSDDLAATLGAHAPDMARLLECDGFAIVSRQGREVQAGATLPAGLPQQALASLADASTDIVCRNGVADWPAGTAPASPWVGLLAIRCDAVENLWALFWRLEQIETVRWGGKPEKLVRIGPLGPRLTPRGSFEEWKETVSGCAVPWTAADIDCAQELLHAIHRALSARMSELDRAKNQMLAILGHDLRDPLHSISMAAQIMTRHHDPASLGRRIHESSGRMQKLIAHMLDMSRIRSGLGLGIRRSDTDLSALLSSLVDEAEIAHGRLPHQRAIEADVRGRLDADRVGQLVSNLLGNARHHGDPARAVEVALRGETDETGRPVAVLGVANVAAPIPAERVARLFSPFKDAGSEAGTGATAHRGLGLGLYIARQIALEHGGDLSYHHEHRPGDAGPGWVIFVARLPMGDGAASSALRVGA</sequence>
<dbReference type="PRINTS" id="PR01033">
    <property type="entry name" value="PHYTOCHROME"/>
</dbReference>
<dbReference type="Gene3D" id="3.30.450.40">
    <property type="match status" value="1"/>
</dbReference>
<keyword evidence="7" id="KW-0808">Transferase</keyword>
<dbReference type="Proteomes" id="UP001516061">
    <property type="component" value="Unassembled WGS sequence"/>
</dbReference>
<dbReference type="SUPFAM" id="SSF47384">
    <property type="entry name" value="Homodimeric domain of signal transducing histidine kinase"/>
    <property type="match status" value="1"/>
</dbReference>
<dbReference type="CDD" id="cd00082">
    <property type="entry name" value="HisKA"/>
    <property type="match status" value="1"/>
</dbReference>
<evidence type="ECO:0000256" key="12">
    <source>
        <dbReference type="ARBA" id="ARBA00023012"/>
    </source>
</evidence>
<dbReference type="InterPro" id="IPR001294">
    <property type="entry name" value="Phytochrome"/>
</dbReference>
<dbReference type="SMART" id="SM00387">
    <property type="entry name" value="HATPase_c"/>
    <property type="match status" value="1"/>
</dbReference>
<dbReference type="EC" id="2.7.13.3" evidence="3"/>
<dbReference type="Gene3D" id="3.30.450.20">
    <property type="entry name" value="PAS domain"/>
    <property type="match status" value="1"/>
</dbReference>
<dbReference type="Pfam" id="PF00360">
    <property type="entry name" value="PHY"/>
    <property type="match status" value="1"/>
</dbReference>
<evidence type="ECO:0000313" key="17">
    <source>
        <dbReference type="EMBL" id="NRT54544.1"/>
    </source>
</evidence>
<dbReference type="InterPro" id="IPR043150">
    <property type="entry name" value="Phytochrome_PHY_sf"/>
</dbReference>
<evidence type="ECO:0000256" key="6">
    <source>
        <dbReference type="ARBA" id="ARBA00022606"/>
    </source>
</evidence>
<feature type="domain" description="Histidine kinase" evidence="16">
    <location>
        <begin position="517"/>
        <end position="742"/>
    </location>
</feature>
<evidence type="ECO:0000313" key="18">
    <source>
        <dbReference type="Proteomes" id="UP001516061"/>
    </source>
</evidence>
<dbReference type="PANTHER" id="PTHR43065">
    <property type="entry name" value="SENSOR HISTIDINE KINASE"/>
    <property type="match status" value="1"/>
</dbReference>
<dbReference type="InterPro" id="IPR013654">
    <property type="entry name" value="PAS_2"/>
</dbReference>
<dbReference type="SMART" id="SM00065">
    <property type="entry name" value="GAF"/>
    <property type="match status" value="1"/>
</dbReference>
<evidence type="ECO:0000256" key="4">
    <source>
        <dbReference type="ARBA" id="ARBA00022543"/>
    </source>
</evidence>
<feature type="domain" description="Phytochrome chromophore attachment site" evidence="15">
    <location>
        <begin position="148"/>
        <end position="303"/>
    </location>
</feature>
<keyword evidence="8" id="KW-0547">Nucleotide-binding</keyword>
<dbReference type="Gene3D" id="1.10.287.130">
    <property type="match status" value="1"/>
</dbReference>
<feature type="region of interest" description="Disordered" evidence="14">
    <location>
        <begin position="1"/>
        <end position="23"/>
    </location>
</feature>
<keyword evidence="5" id="KW-0597">Phosphoprotein</keyword>
<evidence type="ECO:0000259" key="16">
    <source>
        <dbReference type="PROSITE" id="PS50109"/>
    </source>
</evidence>
<evidence type="ECO:0000256" key="10">
    <source>
        <dbReference type="ARBA" id="ARBA00022840"/>
    </source>
</evidence>
<keyword evidence="12" id="KW-0902">Two-component regulatory system</keyword>
<dbReference type="InterPro" id="IPR029016">
    <property type="entry name" value="GAF-like_dom_sf"/>
</dbReference>
<dbReference type="PROSITE" id="PS50109">
    <property type="entry name" value="HIS_KIN"/>
    <property type="match status" value="1"/>
</dbReference>
<dbReference type="SUPFAM" id="SSF55785">
    <property type="entry name" value="PYP-like sensor domain (PAS domain)"/>
    <property type="match status" value="1"/>
</dbReference>
<dbReference type="CDD" id="cd00075">
    <property type="entry name" value="HATPase"/>
    <property type="match status" value="1"/>
</dbReference>
<accession>A0ABX2FX09</accession>
<proteinExistence type="inferred from homology"/>
<comment type="catalytic activity">
    <reaction evidence="1">
        <text>ATP + protein L-histidine = ADP + protein N-phospho-L-histidine.</text>
        <dbReference type="EC" id="2.7.13.3"/>
    </reaction>
</comment>
<dbReference type="Pfam" id="PF08446">
    <property type="entry name" value="PAS_2"/>
    <property type="match status" value="1"/>
</dbReference>
<dbReference type="InterPro" id="IPR003018">
    <property type="entry name" value="GAF"/>
</dbReference>
<keyword evidence="9 17" id="KW-0418">Kinase</keyword>
<keyword evidence="13" id="KW-0675">Receptor</keyword>